<dbReference type="Pfam" id="PF00583">
    <property type="entry name" value="Acetyltransf_1"/>
    <property type="match status" value="1"/>
</dbReference>
<proteinExistence type="predicted"/>
<dbReference type="PANTHER" id="PTHR43800:SF1">
    <property type="entry name" value="PEPTIDYL-LYSINE N-ACETYLTRANSFERASE YJAB"/>
    <property type="match status" value="1"/>
</dbReference>
<reference evidence="5" key="1">
    <citation type="journal article" date="2019" name="Int. J. Syst. Evol. Microbiol.">
        <title>The Global Catalogue of Microorganisms (GCM) 10K type strain sequencing project: providing services to taxonomists for standard genome sequencing and annotation.</title>
        <authorList>
            <consortium name="The Broad Institute Genomics Platform"/>
            <consortium name="The Broad Institute Genome Sequencing Center for Infectious Disease"/>
            <person name="Wu L."/>
            <person name="Ma J."/>
        </authorList>
    </citation>
    <scope>NUCLEOTIDE SEQUENCE [LARGE SCALE GENOMIC DNA]</scope>
    <source>
        <strain evidence="5">JCM 18459</strain>
    </source>
</reference>
<comment type="caution">
    <text evidence="4">The sequence shown here is derived from an EMBL/GenBank/DDBJ whole genome shotgun (WGS) entry which is preliminary data.</text>
</comment>
<dbReference type="PANTHER" id="PTHR43800">
    <property type="entry name" value="PEPTIDYL-LYSINE N-ACETYLTRANSFERASE YJAB"/>
    <property type="match status" value="1"/>
</dbReference>
<dbReference type="InterPro" id="IPR000182">
    <property type="entry name" value="GNAT_dom"/>
</dbReference>
<name>A0ABP9PM93_9ACTN</name>
<keyword evidence="2" id="KW-0012">Acyltransferase</keyword>
<dbReference type="CDD" id="cd04301">
    <property type="entry name" value="NAT_SF"/>
    <property type="match status" value="1"/>
</dbReference>
<protein>
    <submittedName>
        <fullName evidence="4">GNAT family N-acetyltransferase</fullName>
    </submittedName>
</protein>
<dbReference type="EMBL" id="BAABKG010000003">
    <property type="protein sequence ID" value="GAA5148783.1"/>
    <property type="molecule type" value="Genomic_DNA"/>
</dbReference>
<dbReference type="Proteomes" id="UP001500221">
    <property type="component" value="Unassembled WGS sequence"/>
</dbReference>
<evidence type="ECO:0000256" key="2">
    <source>
        <dbReference type="ARBA" id="ARBA00023315"/>
    </source>
</evidence>
<dbReference type="SUPFAM" id="SSF55729">
    <property type="entry name" value="Acyl-CoA N-acyltransferases (Nat)"/>
    <property type="match status" value="1"/>
</dbReference>
<gene>
    <name evidence="4" type="ORF">GCM10023340_23110</name>
</gene>
<dbReference type="InterPro" id="IPR016181">
    <property type="entry name" value="Acyl_CoA_acyltransferase"/>
</dbReference>
<keyword evidence="1" id="KW-0808">Transferase</keyword>
<evidence type="ECO:0000259" key="3">
    <source>
        <dbReference type="PROSITE" id="PS51186"/>
    </source>
</evidence>
<feature type="domain" description="N-acetyltransferase" evidence="3">
    <location>
        <begin position="3"/>
        <end position="172"/>
    </location>
</feature>
<evidence type="ECO:0000256" key="1">
    <source>
        <dbReference type="ARBA" id="ARBA00022679"/>
    </source>
</evidence>
<dbReference type="RefSeq" id="WP_345458478.1">
    <property type="nucleotide sequence ID" value="NZ_BAABKG010000003.1"/>
</dbReference>
<keyword evidence="5" id="KW-1185">Reference proteome</keyword>
<dbReference type="PROSITE" id="PS51186">
    <property type="entry name" value="GNAT"/>
    <property type="match status" value="1"/>
</dbReference>
<evidence type="ECO:0000313" key="4">
    <source>
        <dbReference type="EMBL" id="GAA5148783.1"/>
    </source>
</evidence>
<organism evidence="4 5">
    <name type="scientific">Nocardioides marinquilinus</name>
    <dbReference type="NCBI Taxonomy" id="1210400"/>
    <lineage>
        <taxon>Bacteria</taxon>
        <taxon>Bacillati</taxon>
        <taxon>Actinomycetota</taxon>
        <taxon>Actinomycetes</taxon>
        <taxon>Propionibacteriales</taxon>
        <taxon>Nocardioidaceae</taxon>
        <taxon>Nocardioides</taxon>
    </lineage>
</organism>
<evidence type="ECO:0000313" key="5">
    <source>
        <dbReference type="Proteomes" id="UP001500221"/>
    </source>
</evidence>
<sequence length="175" mass="18894">MTVRVRLARPSDLRRLAAVEDAGVALFTEHLGAETMARVPALSAPAPSGADRAGHGFLLVAVDERRLVGFAHVVPHDLVAHLEQVSVLPDAGRRGIGTALVRAAMEEARWAGFGRMSLTTYRDVPWNGPFYAGLGFGEVARPEPFQQRLRAREQALGLDAAGPRVVMDVALTRPR</sequence>
<accession>A0ABP9PM93</accession>
<dbReference type="Gene3D" id="3.40.630.30">
    <property type="match status" value="1"/>
</dbReference>